<dbReference type="InterPro" id="IPR004358">
    <property type="entry name" value="Sig_transdc_His_kin-like_C"/>
</dbReference>
<dbReference type="InterPro" id="IPR005467">
    <property type="entry name" value="His_kinase_dom"/>
</dbReference>
<evidence type="ECO:0000256" key="1">
    <source>
        <dbReference type="ARBA" id="ARBA00000085"/>
    </source>
</evidence>
<protein>
    <recommendedName>
        <fullName evidence="2">histidine kinase</fullName>
        <ecNumber evidence="2">2.7.13.3</ecNumber>
    </recommendedName>
</protein>
<sequence>MNDKRYTYILYIIIAVIIATIGIQAYWNYKNYLSNKQQLIIDVQTSLDKVVDDYYTDLAQKTTLGLTFEGENQKNVFSEGGILEKISKSIDENDKTFKGIDSLNLNSIEGITIIKGLKADSLLPKEKNNKFPFWKQDSSKQRQQVHLLKADSIANKFKLLTSKVIISINKDTLNVAAIDSLLQLNLKDKQIDLNYQINYSKPIERFPRFFSSATNETTKAVDSSANNNTLNVTSKSTFLPKGSTLGVSFDNANWAAFKKGISAILISTLLVLAVISCLFFLLKIIKEQKQLAEVKNDLISNITHEFKTPIATIGVALESISNFNVIEDKEKTKQYVDMSSNQLSKLNLMVEKLLETATLDSESLKFNKEPLDVSHLLDTMVNRYKTQRQNKNFNLHLDSENIVIHADVFHFENALNNILDNAVKYGGDDISVYLKSSSNSVQISISDNGNLLKKENKHRIFEKFYRIPKGNTHDVKGYGIGLYYTKTIINKHNGTIALDLSENLTSFKISIPNG</sequence>
<dbReference type="EMBL" id="FOFN01000001">
    <property type="protein sequence ID" value="SEP68564.1"/>
    <property type="molecule type" value="Genomic_DNA"/>
</dbReference>
<evidence type="ECO:0000313" key="9">
    <source>
        <dbReference type="EMBL" id="SEP68564.1"/>
    </source>
</evidence>
<dbReference type="PROSITE" id="PS50109">
    <property type="entry name" value="HIS_KIN"/>
    <property type="match status" value="1"/>
</dbReference>
<evidence type="ECO:0000256" key="6">
    <source>
        <dbReference type="ARBA" id="ARBA00023012"/>
    </source>
</evidence>
<keyword evidence="7" id="KW-0812">Transmembrane</keyword>
<dbReference type="CDD" id="cd00082">
    <property type="entry name" value="HisKA"/>
    <property type="match status" value="1"/>
</dbReference>
<dbReference type="GO" id="GO:0000155">
    <property type="term" value="F:phosphorelay sensor kinase activity"/>
    <property type="evidence" value="ECO:0007669"/>
    <property type="project" value="InterPro"/>
</dbReference>
<keyword evidence="7" id="KW-0472">Membrane</keyword>
<feature type="domain" description="Histidine kinase" evidence="8">
    <location>
        <begin position="301"/>
        <end position="514"/>
    </location>
</feature>
<dbReference type="InterPro" id="IPR003594">
    <property type="entry name" value="HATPase_dom"/>
</dbReference>
<dbReference type="InterPro" id="IPR003661">
    <property type="entry name" value="HisK_dim/P_dom"/>
</dbReference>
<dbReference type="PANTHER" id="PTHR45453:SF1">
    <property type="entry name" value="PHOSPHATE REGULON SENSOR PROTEIN PHOR"/>
    <property type="match status" value="1"/>
</dbReference>
<dbReference type="Gene3D" id="3.30.565.10">
    <property type="entry name" value="Histidine kinase-like ATPase, C-terminal domain"/>
    <property type="match status" value="1"/>
</dbReference>
<keyword evidence="7" id="KW-1133">Transmembrane helix</keyword>
<evidence type="ECO:0000256" key="4">
    <source>
        <dbReference type="ARBA" id="ARBA00022679"/>
    </source>
</evidence>
<accession>A0A1H8ZW13</accession>
<evidence type="ECO:0000256" key="7">
    <source>
        <dbReference type="SAM" id="Phobius"/>
    </source>
</evidence>
<evidence type="ECO:0000256" key="5">
    <source>
        <dbReference type="ARBA" id="ARBA00022777"/>
    </source>
</evidence>
<dbReference type="GO" id="GO:0005886">
    <property type="term" value="C:plasma membrane"/>
    <property type="evidence" value="ECO:0007669"/>
    <property type="project" value="TreeGrafter"/>
</dbReference>
<dbReference type="AlphaFoldDB" id="A0A1H8ZW13"/>
<evidence type="ECO:0000256" key="2">
    <source>
        <dbReference type="ARBA" id="ARBA00012438"/>
    </source>
</evidence>
<dbReference type="InterPro" id="IPR050351">
    <property type="entry name" value="BphY/WalK/GraS-like"/>
</dbReference>
<dbReference type="PRINTS" id="PR00344">
    <property type="entry name" value="BCTRLSENSOR"/>
</dbReference>
<evidence type="ECO:0000313" key="10">
    <source>
        <dbReference type="Proteomes" id="UP000198999"/>
    </source>
</evidence>
<proteinExistence type="predicted"/>
<comment type="catalytic activity">
    <reaction evidence="1">
        <text>ATP + protein L-histidine = ADP + protein N-phospho-L-histidine.</text>
        <dbReference type="EC" id="2.7.13.3"/>
    </reaction>
</comment>
<dbReference type="Pfam" id="PF02518">
    <property type="entry name" value="HATPase_c"/>
    <property type="match status" value="1"/>
</dbReference>
<keyword evidence="5 9" id="KW-0418">Kinase</keyword>
<dbReference type="SMART" id="SM00388">
    <property type="entry name" value="HisKA"/>
    <property type="match status" value="1"/>
</dbReference>
<dbReference type="OrthoDB" id="1933776at2"/>
<dbReference type="STRING" id="419940.SAMN05421824_0054"/>
<keyword evidence="6" id="KW-0902">Two-component regulatory system</keyword>
<dbReference type="PANTHER" id="PTHR45453">
    <property type="entry name" value="PHOSPHATE REGULON SENSOR PROTEIN PHOR"/>
    <property type="match status" value="1"/>
</dbReference>
<dbReference type="InterPro" id="IPR036890">
    <property type="entry name" value="HATPase_C_sf"/>
</dbReference>
<dbReference type="SUPFAM" id="SSF55874">
    <property type="entry name" value="ATPase domain of HSP90 chaperone/DNA topoisomerase II/histidine kinase"/>
    <property type="match status" value="1"/>
</dbReference>
<dbReference type="Proteomes" id="UP000198999">
    <property type="component" value="Unassembled WGS sequence"/>
</dbReference>
<evidence type="ECO:0000256" key="3">
    <source>
        <dbReference type="ARBA" id="ARBA00022553"/>
    </source>
</evidence>
<dbReference type="SMART" id="SM00387">
    <property type="entry name" value="HATPase_c"/>
    <property type="match status" value="1"/>
</dbReference>
<name>A0A1H8ZW13_9FLAO</name>
<dbReference type="Pfam" id="PF00512">
    <property type="entry name" value="HisKA"/>
    <property type="match status" value="1"/>
</dbReference>
<dbReference type="EC" id="2.7.13.3" evidence="2"/>
<feature type="transmembrane region" description="Helical" evidence="7">
    <location>
        <begin position="261"/>
        <end position="282"/>
    </location>
</feature>
<feature type="transmembrane region" description="Helical" evidence="7">
    <location>
        <begin position="6"/>
        <end position="27"/>
    </location>
</feature>
<dbReference type="GO" id="GO:0016036">
    <property type="term" value="P:cellular response to phosphate starvation"/>
    <property type="evidence" value="ECO:0007669"/>
    <property type="project" value="TreeGrafter"/>
</dbReference>
<evidence type="ECO:0000259" key="8">
    <source>
        <dbReference type="PROSITE" id="PS50109"/>
    </source>
</evidence>
<gene>
    <name evidence="9" type="ORF">SAMN05421824_0054</name>
</gene>
<keyword evidence="4" id="KW-0808">Transferase</keyword>
<organism evidence="9 10">
    <name type="scientific">Hyunsoonleella jejuensis</name>
    <dbReference type="NCBI Taxonomy" id="419940"/>
    <lineage>
        <taxon>Bacteria</taxon>
        <taxon>Pseudomonadati</taxon>
        <taxon>Bacteroidota</taxon>
        <taxon>Flavobacteriia</taxon>
        <taxon>Flavobacteriales</taxon>
        <taxon>Flavobacteriaceae</taxon>
    </lineage>
</organism>
<dbReference type="SUPFAM" id="SSF47384">
    <property type="entry name" value="Homodimeric domain of signal transducing histidine kinase"/>
    <property type="match status" value="1"/>
</dbReference>
<dbReference type="Gene3D" id="1.10.287.130">
    <property type="match status" value="1"/>
</dbReference>
<keyword evidence="3" id="KW-0597">Phosphoprotein</keyword>
<keyword evidence="10" id="KW-1185">Reference proteome</keyword>
<reference evidence="9 10" key="1">
    <citation type="submission" date="2016-10" db="EMBL/GenBank/DDBJ databases">
        <authorList>
            <person name="de Groot N.N."/>
        </authorList>
    </citation>
    <scope>NUCLEOTIDE SEQUENCE [LARGE SCALE GENOMIC DNA]</scope>
    <source>
        <strain evidence="9 10">DSM 21035</strain>
    </source>
</reference>
<dbReference type="CDD" id="cd00075">
    <property type="entry name" value="HATPase"/>
    <property type="match status" value="1"/>
</dbReference>
<dbReference type="InterPro" id="IPR036097">
    <property type="entry name" value="HisK_dim/P_sf"/>
</dbReference>
<dbReference type="RefSeq" id="WP_092573948.1">
    <property type="nucleotide sequence ID" value="NZ_FOFN01000001.1"/>
</dbReference>
<dbReference type="GO" id="GO:0004721">
    <property type="term" value="F:phosphoprotein phosphatase activity"/>
    <property type="evidence" value="ECO:0007669"/>
    <property type="project" value="TreeGrafter"/>
</dbReference>